<protein>
    <submittedName>
        <fullName evidence="1">Uncharacterized protein</fullName>
    </submittedName>
</protein>
<gene>
    <name evidence="1" type="ORF">Tcan_07145</name>
</gene>
<feature type="non-terminal residue" evidence="1">
    <location>
        <position position="1"/>
    </location>
</feature>
<dbReference type="AlphaFoldDB" id="A0A0B2VMD2"/>
<evidence type="ECO:0000313" key="1">
    <source>
        <dbReference type="EMBL" id="KHN82597.1"/>
    </source>
</evidence>
<proteinExistence type="predicted"/>
<dbReference type="Proteomes" id="UP000031036">
    <property type="component" value="Unassembled WGS sequence"/>
</dbReference>
<organism evidence="1 2">
    <name type="scientific">Toxocara canis</name>
    <name type="common">Canine roundworm</name>
    <dbReference type="NCBI Taxonomy" id="6265"/>
    <lineage>
        <taxon>Eukaryota</taxon>
        <taxon>Metazoa</taxon>
        <taxon>Ecdysozoa</taxon>
        <taxon>Nematoda</taxon>
        <taxon>Chromadorea</taxon>
        <taxon>Rhabditida</taxon>
        <taxon>Spirurina</taxon>
        <taxon>Ascaridomorpha</taxon>
        <taxon>Ascaridoidea</taxon>
        <taxon>Toxocaridae</taxon>
        <taxon>Toxocara</taxon>
    </lineage>
</organism>
<name>A0A0B2VMD2_TOXCA</name>
<evidence type="ECO:0000313" key="2">
    <source>
        <dbReference type="Proteomes" id="UP000031036"/>
    </source>
</evidence>
<dbReference type="EMBL" id="JPKZ01001335">
    <property type="protein sequence ID" value="KHN82597.1"/>
    <property type="molecule type" value="Genomic_DNA"/>
</dbReference>
<comment type="caution">
    <text evidence="1">The sequence shown here is derived from an EMBL/GenBank/DDBJ whole genome shotgun (WGS) entry which is preliminary data.</text>
</comment>
<reference evidence="1 2" key="1">
    <citation type="submission" date="2014-11" db="EMBL/GenBank/DDBJ databases">
        <title>Genetic blueprint of the zoonotic pathogen Toxocara canis.</title>
        <authorList>
            <person name="Zhu X.-Q."/>
            <person name="Korhonen P.K."/>
            <person name="Cai H."/>
            <person name="Young N.D."/>
            <person name="Nejsum P."/>
            <person name="von Samson-Himmelstjerna G."/>
            <person name="Boag P.R."/>
            <person name="Tan P."/>
            <person name="Li Q."/>
            <person name="Min J."/>
            <person name="Yang Y."/>
            <person name="Wang X."/>
            <person name="Fang X."/>
            <person name="Hall R.S."/>
            <person name="Hofmann A."/>
            <person name="Sternberg P.W."/>
            <person name="Jex A.R."/>
            <person name="Gasser R.B."/>
        </authorList>
    </citation>
    <scope>NUCLEOTIDE SEQUENCE [LARGE SCALE GENOMIC DNA]</scope>
    <source>
        <strain evidence="1">PN_DK_2014</strain>
    </source>
</reference>
<sequence length="119" mass="13668">WLVNCYALKCDTDKGCTYALSLGTIWVTVKRLITGMPHSKSTDKRLLAHFDTKHLNDVLTALRTTHTMISKSLKALNEENQDFTDPRVIWKITNLYSQAAVQLDTVLSFSFILNTYWTR</sequence>
<keyword evidence="2" id="KW-1185">Reference proteome</keyword>
<accession>A0A0B2VMD2</accession>